<evidence type="ECO:0000256" key="1">
    <source>
        <dbReference type="ARBA" id="ARBA00000707"/>
    </source>
</evidence>
<dbReference type="PANTHER" id="PTHR13367">
    <property type="entry name" value="UBIQUITIN THIOESTERASE"/>
    <property type="match status" value="1"/>
</dbReference>
<evidence type="ECO:0000256" key="4">
    <source>
        <dbReference type="ARBA" id="ARBA00022786"/>
    </source>
</evidence>
<keyword evidence="3" id="KW-0645">Protease</keyword>
<dbReference type="KEGG" id="mgr:MGG_02059"/>
<accession>G4MN84</accession>
<proteinExistence type="predicted"/>
<dbReference type="VEuPathDB" id="FungiDB:MGG_02059"/>
<evidence type="ECO:0000259" key="9">
    <source>
        <dbReference type="Pfam" id="PF12359"/>
    </source>
</evidence>
<dbReference type="InterPro" id="IPR022105">
    <property type="entry name" value="DUF3645"/>
</dbReference>
<dbReference type="Proteomes" id="UP000009058">
    <property type="component" value="Chromosome 1"/>
</dbReference>
<keyword evidence="4" id="KW-0833">Ubl conjugation pathway</keyword>
<keyword evidence="7" id="KW-0175">Coiled coil</keyword>
<dbReference type="HOGENOM" id="CLU_000211_1_0_1"/>
<name>G4MN84_PYRO7</name>
<dbReference type="InterPro" id="IPR022099">
    <property type="entry name" value="DUF3638"/>
</dbReference>
<organism evidence="11 12">
    <name type="scientific">Pyricularia oryzae (strain 70-15 / ATCC MYA-4617 / FGSC 8958)</name>
    <name type="common">Rice blast fungus</name>
    <name type="synonym">Magnaporthe oryzae</name>
    <dbReference type="NCBI Taxonomy" id="242507"/>
    <lineage>
        <taxon>Eukaryota</taxon>
        <taxon>Fungi</taxon>
        <taxon>Dikarya</taxon>
        <taxon>Ascomycota</taxon>
        <taxon>Pezizomycotina</taxon>
        <taxon>Sordariomycetes</taxon>
        <taxon>Sordariomycetidae</taxon>
        <taxon>Magnaporthales</taxon>
        <taxon>Pyriculariaceae</taxon>
        <taxon>Pyricularia</taxon>
    </lineage>
</organism>
<evidence type="ECO:0000313" key="12">
    <source>
        <dbReference type="Proteomes" id="UP000009058"/>
    </source>
</evidence>
<evidence type="ECO:0000256" key="3">
    <source>
        <dbReference type="ARBA" id="ARBA00022670"/>
    </source>
</evidence>
<dbReference type="OMA" id="FICETGM"/>
<feature type="domain" description="DUF6606" evidence="10">
    <location>
        <begin position="18"/>
        <end position="290"/>
    </location>
</feature>
<evidence type="ECO:0000256" key="6">
    <source>
        <dbReference type="ARBA" id="ARBA00022807"/>
    </source>
</evidence>
<evidence type="ECO:0000256" key="5">
    <source>
        <dbReference type="ARBA" id="ARBA00022801"/>
    </source>
</evidence>
<dbReference type="InParanoid" id="G4MN84"/>
<dbReference type="eggNOG" id="ENOG502QUFK">
    <property type="taxonomic scope" value="Eukaryota"/>
</dbReference>
<dbReference type="STRING" id="242507.G4MN84"/>
<evidence type="ECO:0000259" key="8">
    <source>
        <dbReference type="Pfam" id="PF12340"/>
    </source>
</evidence>
<dbReference type="EC" id="3.4.19.12" evidence="2"/>
<dbReference type="GO" id="GO:0006508">
    <property type="term" value="P:proteolysis"/>
    <property type="evidence" value="ECO:0007669"/>
    <property type="project" value="UniProtKB-KW"/>
</dbReference>
<dbReference type="GO" id="GO:0004843">
    <property type="term" value="F:cysteine-type deubiquitinase activity"/>
    <property type="evidence" value="ECO:0007669"/>
    <property type="project" value="UniProtKB-EC"/>
</dbReference>
<dbReference type="Pfam" id="PF20255">
    <property type="entry name" value="DUF6606"/>
    <property type="match status" value="1"/>
</dbReference>
<dbReference type="Pfam" id="PF12340">
    <property type="entry name" value="DUF3638"/>
    <property type="match status" value="1"/>
</dbReference>
<dbReference type="InterPro" id="IPR046541">
    <property type="entry name" value="DUF6606"/>
</dbReference>
<evidence type="ECO:0000256" key="7">
    <source>
        <dbReference type="SAM" id="Coils"/>
    </source>
</evidence>
<dbReference type="InterPro" id="IPR051346">
    <property type="entry name" value="OTU_Deubiquitinase"/>
</dbReference>
<dbReference type="RefSeq" id="XP_003708819.1">
    <property type="nucleotide sequence ID" value="XM_003708771.1"/>
</dbReference>
<reference key="2">
    <citation type="submission" date="2011-05" db="EMBL/GenBank/DDBJ databases">
        <title>The Genome Sequence of Magnaporthe oryzae 70-15.</title>
        <authorList>
            <consortium name="The Broad Institute Genome Sequencing Platform"/>
            <person name="Ma L.-J."/>
            <person name="Dead R."/>
            <person name="Young S.K."/>
            <person name="Zeng Q."/>
            <person name="Gargeya S."/>
            <person name="Fitzgerald M."/>
            <person name="Haas B."/>
            <person name="Abouelleil A."/>
            <person name="Alvarado L."/>
            <person name="Arachchi H.M."/>
            <person name="Berlin A."/>
            <person name="Brown A."/>
            <person name="Chapman S.B."/>
            <person name="Chen Z."/>
            <person name="Dunbar C."/>
            <person name="Freedman E."/>
            <person name="Gearin G."/>
            <person name="Gellesch M."/>
            <person name="Goldberg J."/>
            <person name="Griggs A."/>
            <person name="Gujja S."/>
            <person name="Heiman D."/>
            <person name="Howarth C."/>
            <person name="Larson L."/>
            <person name="Lui A."/>
            <person name="MacDonald P.J.P."/>
            <person name="Mehta T."/>
            <person name="Montmayeur A."/>
            <person name="Murphy C."/>
            <person name="Neiman D."/>
            <person name="Pearson M."/>
            <person name="Priest M."/>
            <person name="Roberts A."/>
            <person name="Saif S."/>
            <person name="Shea T."/>
            <person name="Shenoy N."/>
            <person name="Sisk P."/>
            <person name="Stolte C."/>
            <person name="Sykes S."/>
            <person name="Yandava C."/>
            <person name="Wortman J."/>
            <person name="Nusbaum C."/>
            <person name="Birren B."/>
        </authorList>
    </citation>
    <scope>NUCLEOTIDE SEQUENCE</scope>
    <source>
        <strain>70-15</strain>
    </source>
</reference>
<reference evidence="11 12" key="1">
    <citation type="journal article" date="2005" name="Nature">
        <title>The genome sequence of the rice blast fungus Magnaporthe grisea.</title>
        <authorList>
            <person name="Dean R.A."/>
            <person name="Talbot N.J."/>
            <person name="Ebbole D.J."/>
            <person name="Farman M.L."/>
            <person name="Mitchell T.K."/>
            <person name="Orbach M.J."/>
            <person name="Thon M."/>
            <person name="Kulkarni R."/>
            <person name="Xu J.R."/>
            <person name="Pan H."/>
            <person name="Read N.D."/>
            <person name="Lee Y.H."/>
            <person name="Carbone I."/>
            <person name="Brown D."/>
            <person name="Oh Y.Y."/>
            <person name="Donofrio N."/>
            <person name="Jeong J.S."/>
            <person name="Soanes D.M."/>
            <person name="Djonovic S."/>
            <person name="Kolomiets E."/>
            <person name="Rehmeyer C."/>
            <person name="Li W."/>
            <person name="Harding M."/>
            <person name="Kim S."/>
            <person name="Lebrun M.H."/>
            <person name="Bohnert H."/>
            <person name="Coughlan S."/>
            <person name="Butler J."/>
            <person name="Calvo S."/>
            <person name="Ma L.J."/>
            <person name="Nicol R."/>
            <person name="Purcell S."/>
            <person name="Nusbaum C."/>
            <person name="Galagan J.E."/>
            <person name="Birren B.W."/>
        </authorList>
    </citation>
    <scope>NUCLEOTIDE SEQUENCE [LARGE SCALE GENOMIC DNA]</scope>
    <source>
        <strain evidence="12">70-15 / ATCC MYA-4617 / FGSC 8958</strain>
    </source>
</reference>
<sequence>MSKLKVNAELALNNLLYLVHHVFLPPKLPSGDDCSAKKEAAMLSTVHDALVDFMGCVSPDQRAVVASVVSMVQVTIDVRSQGTVHLDEGELNRNLLDMVDGKLGSVTLHIVKQNAGVMITRNLDKMQLDLFELSPLDKHTMASPGRLRRYFPGVAIDMRTEDFVSKTDFVSSISSMLYKLASSITPGSQPKVKKAGQYHDEQRDTPSPHHVTEFITAFLGPVTQPVKDAGLWKNTRDEIMWDDERMPWRRSPLWLLLRVTMQLIYSRQSPNDGWLTYKAFILYFSAQILHIATDICLGSDYLEIMRLKVARRRFKLTATQDSSSQSTLPEAVIKVVNDALIGAINELRLRRQQISVSLTPPKNLLRLEKLHLEEDVLHTLPMLDSFLESISDREQLSTQGIFSKSNYISALPHDVLPNISAMGMPGDYDLFNIHSVEAWVANHLEGWTGKHIDKEDTCSRLSTLICDYQSTANEVYRANPKAVSMTVLTIMELWIACDKSVISHNPLLREYNPQIPMHLLQSVVLPFSRDMIRLQKVELYLCQRSQDADGKLPYVFDSFGHPQSFAVRHYARSWALQTSLSLIEDQATKNREKKKQELSEIKAQYSSLKGDYERLDCDKVFGVSRYGRPYTSHPSWCQRWATYKKMDSLEIDIYEWPLPQEPLKAQSTVFKLQLPRHFAAWRDATLLVQLKVFCCEYNGSGDRRTDQNDLFKYEALSKHLSWPPGANRIVLSSSTKPHFRTHRRTVPVNLSVTNSDVCLNNGMTYHLFDDATSTKSDLSQRKVLDTLSRSCTYQSAVDSLNKFLYRPSMRPDGLSSNTVIANQSEAPDHISVSEFKSLCSLPSGNKLQWQNILLQLSMPEVDFRKPETSFALWQVMYQAGPPSDSTTHDEKADRDLRQGHFTVNDETFCHELINRLRHACARVKQNWESCQALANFAAVATRVLSLSSSPAVHIASLDFLAEARRNAFNWLKKIRTDSQTVAEDFRQELMSKASEIGLICLSTFDVEEPHLKTLLAKYEDTSVFIQACMSAQECLKPGVYDEGSIMAFFVARWRRLCHRALSFMTLAAGALENNPFDHAIHQYWPVYQAGKDWKPVKSVRYWIGSEISGIHGRSLPVHYNLLTGELLVNGVPLSRVSAEYEAHPSYQLLFGESILDVMPSNSPGMQFSAKALVCGHKLNLGLEGPNGKDLIVAAEKEEEDKGGRSVIWQLVPSRVFGQLLPASFVDSHLHWYDPLSETIEFRPLGTQWTSSPQNWVLFKYGEMWKLRNATHQLVSRSSGALRAMAAIFHPLEDLSCLHVSVATNSSILDIDLPRLHLGFSVQAGSTEVFSRQFRGMHIDPSQAVETLMGLRNKLILINGTGDKRAILIPDGEVSCFPCKHPTNISATHVEVFVAKGSSARVHCYNIDEQLGRLVDNGSFRSKIYIAYLHALTSFCLPDKLTGYTGTEQALLILSSAAAFSVFNLSEADGNILLNIASLTPLRGFYPKHLKEMQQVQWDKRLGFLSQHIHFHARVRGLLEQADRQLDISPRFVKKLDSLRNSNPKLTKRDMINCSWSRVPGFGAEEFATLRDRVYESRDRLREEARSHATMTVELPACLSWDAVWLDNHKQLIARHWLAIHCAFRKKRSEFGVFQLASWFSALAFTTDYDTRSMIEVLFAIASIPDVASVAPPAKTDQYNLSMGYSFVKHLITSDVESGGYGYRNSAEAKLSILPHEEEWDASTRRHTTYERNFNFKVKAFISYLESQWPCERPKKPTESDCAGLRAYVDVDETMTAVRSRWKIWYQNHLFYEYLTKLAEAVSRQSIDSSTGQLPPLPKLPAYKLVASNKGFAATADLFAQNQPPIIRPEDRPQLCLNLGRACDDSDKQSPSSCIQSFLRGLRVGTCTDFERKYCRDLERSFRALRDLNMDRKDGTENGLATSPQTELLLKYWTECQAFFLAQFRSLAALESLGARDGGLVNSPRICSTFFLSQLSTSNWQKLPIEWKHALIQFALALHDLQRARRPLRACSSGSSVDLVKELENTAHSKWDPIDYPQALLMEVESDITIRSVKSDIARKMSSPPDNRNSVMQLNMGEGKSSVIVPLVASLLADGTQLVRVIVAKPQSKQMLQMLLAKLGGLLDVHVFQLPFSRALRLDPAKVNDIAADLNRCMRKDGILLVQPEQILSFKLMGLECLINGKESIGRTLLKGQQFFDENSCDIVDESDENFSVKFELVYTMGTQRPIDYSPGRWRLVQDVMDVVRDVAPSVAQEVPASLEIHNQFGMGSFPRLRILKANDKQALVQEVASRICATGLSGLPIARQNEKSRAALLTYLTKVKLTPAEINAVECAQQGGFWSDATKAPFLLLRGILAGGVLAFTLAQKRWRVNYGLDPMRQPPTRLAVPYRAKDSPSPRSEFSHPEVVLLLTSLSYYYGGLSGEDLFVTFGQLLKSDQPDQEYNAWIADAPNLDSSFHHLEGVNIKDKPQCVQLLSPKLRYAKAVVDYFLGHVVFPKYIKEFPSKLSGSGWDIGQVKTRPISGFSGTNDARELLPLSVTHLDLPSQKHTNALVLDYLLKDDNHVSLIPHRTTTGSDADQLLTMVMKMQQEVQVLLDVGAQILELGNLQVAKQWLRMHQEQGPASNKQACVYFDDDDNLCVVDIRGKKELRQTSPFAIALDVCLVFLDEAYTRGTDLKLPDNSRAAVTLGANLAKDRLVQACENAQAREGPDCRLLHSARDQGQDPPEGSQG</sequence>
<protein>
    <recommendedName>
        <fullName evidence="2">ubiquitinyl hydrolase 1</fullName>
        <ecNumber evidence="2">3.4.19.12</ecNumber>
    </recommendedName>
</protein>
<evidence type="ECO:0000313" key="11">
    <source>
        <dbReference type="EMBL" id="EHA56207.1"/>
    </source>
</evidence>
<dbReference type="Pfam" id="PF12359">
    <property type="entry name" value="DUF3645"/>
    <property type="match status" value="1"/>
</dbReference>
<feature type="domain" description="DUF3645" evidence="9">
    <location>
        <begin position="2375"/>
        <end position="2409"/>
    </location>
</feature>
<evidence type="ECO:0000256" key="2">
    <source>
        <dbReference type="ARBA" id="ARBA00012759"/>
    </source>
</evidence>
<dbReference type="OrthoDB" id="3182339at2759"/>
<dbReference type="GeneID" id="2681214"/>
<keyword evidence="5" id="KW-0378">Hydrolase</keyword>
<dbReference type="PANTHER" id="PTHR13367:SF34">
    <property type="match status" value="1"/>
</dbReference>
<keyword evidence="6" id="KW-0788">Thiol protease</keyword>
<gene>
    <name evidence="11" type="ORF">MGG_02059</name>
</gene>
<comment type="catalytic activity">
    <reaction evidence="1">
        <text>Thiol-dependent hydrolysis of ester, thioester, amide, peptide and isopeptide bonds formed by the C-terminal Gly of ubiquitin (a 76-residue protein attached to proteins as an intracellular targeting signal).</text>
        <dbReference type="EC" id="3.4.19.12"/>
    </reaction>
</comment>
<keyword evidence="12" id="KW-1185">Reference proteome</keyword>
<feature type="coiled-coil region" evidence="7">
    <location>
        <begin position="584"/>
        <end position="611"/>
    </location>
</feature>
<dbReference type="EMBL" id="CM001231">
    <property type="protein sequence ID" value="EHA56207.1"/>
    <property type="molecule type" value="Genomic_DNA"/>
</dbReference>
<feature type="domain" description="DUF3638" evidence="8">
    <location>
        <begin position="2027"/>
        <end position="2250"/>
    </location>
</feature>
<evidence type="ECO:0000259" key="10">
    <source>
        <dbReference type="Pfam" id="PF20255"/>
    </source>
</evidence>